<sequence>FKKAFEGAFGDPDKEGTAIRKLEALKQGDKAATTYVADFRRITADISWDEKALMHSFRQGLRWDVKDGMPPRSNPAPTPQPSTSQAPNAFAHAIPVPIHIDAARRGPLSQEEKDRRRREGLCHYCGEKGHMAKD</sequence>
<dbReference type="GO" id="GO:0008270">
    <property type="term" value="F:zinc ion binding"/>
    <property type="evidence" value="ECO:0007669"/>
    <property type="project" value="InterPro"/>
</dbReference>
<dbReference type="EMBL" id="KN823546">
    <property type="protein sequence ID" value="KIO16516.1"/>
    <property type="molecule type" value="Genomic_DNA"/>
</dbReference>
<reference evidence="6" key="2">
    <citation type="submission" date="2015-01" db="EMBL/GenBank/DDBJ databases">
        <title>Evolutionary Origins and Diversification of the Mycorrhizal Mutualists.</title>
        <authorList>
            <consortium name="DOE Joint Genome Institute"/>
            <consortium name="Mycorrhizal Genomics Consortium"/>
            <person name="Kohler A."/>
            <person name="Kuo A."/>
            <person name="Nagy L.G."/>
            <person name="Floudas D."/>
            <person name="Copeland A."/>
            <person name="Barry K.W."/>
            <person name="Cichocki N."/>
            <person name="Veneault-Fourrey C."/>
            <person name="LaButti K."/>
            <person name="Lindquist E.A."/>
            <person name="Lipzen A."/>
            <person name="Lundell T."/>
            <person name="Morin E."/>
            <person name="Murat C."/>
            <person name="Riley R."/>
            <person name="Ohm R."/>
            <person name="Sun H."/>
            <person name="Tunlid A."/>
            <person name="Henrissat B."/>
            <person name="Grigoriev I.V."/>
            <person name="Hibbett D.S."/>
            <person name="Martin F."/>
        </authorList>
    </citation>
    <scope>NUCLEOTIDE SEQUENCE [LARGE SCALE GENOMIC DNA]</scope>
    <source>
        <strain evidence="6">MUT 4182</strain>
    </source>
</reference>
<name>A0A0C3Q1N4_9AGAM</name>
<protein>
    <recommendedName>
        <fullName evidence="7">CCHC-type domain-containing protein</fullName>
    </recommendedName>
</protein>
<dbReference type="PANTHER" id="PTHR15503">
    <property type="entry name" value="LDOC1 RELATED"/>
    <property type="match status" value="1"/>
</dbReference>
<feature type="compositionally biased region" description="Basic and acidic residues" evidence="2">
    <location>
        <begin position="110"/>
        <end position="134"/>
    </location>
</feature>
<feature type="non-terminal residue" evidence="5">
    <location>
        <position position="1"/>
    </location>
</feature>
<dbReference type="SUPFAM" id="SSF57756">
    <property type="entry name" value="Retrovirus zinc finger-like domains"/>
    <property type="match status" value="1"/>
</dbReference>
<dbReference type="Pfam" id="PF03732">
    <property type="entry name" value="Retrotrans_gag"/>
    <property type="match status" value="1"/>
</dbReference>
<evidence type="ECO:0000259" key="4">
    <source>
        <dbReference type="Pfam" id="PF03732"/>
    </source>
</evidence>
<dbReference type="HOGENOM" id="CLU_1901347_0_0_1"/>
<dbReference type="InterPro" id="IPR032567">
    <property type="entry name" value="RTL1-rel"/>
</dbReference>
<keyword evidence="1" id="KW-0507">mRNA processing</keyword>
<dbReference type="PANTHER" id="PTHR15503:SF22">
    <property type="entry name" value="TRANSPOSON TY3-I GAG POLYPROTEIN"/>
    <property type="match status" value="1"/>
</dbReference>
<feature type="non-terminal residue" evidence="5">
    <location>
        <position position="134"/>
    </location>
</feature>
<evidence type="ECO:0000256" key="2">
    <source>
        <dbReference type="SAM" id="MobiDB-lite"/>
    </source>
</evidence>
<dbReference type="AlphaFoldDB" id="A0A0C3Q1N4"/>
<dbReference type="GO" id="GO:0006397">
    <property type="term" value="P:mRNA processing"/>
    <property type="evidence" value="ECO:0007669"/>
    <property type="project" value="UniProtKB-KW"/>
</dbReference>
<dbReference type="InterPro" id="IPR001878">
    <property type="entry name" value="Znf_CCHC"/>
</dbReference>
<gene>
    <name evidence="5" type="ORF">M407DRAFT_50343</name>
</gene>
<accession>A0A0C3Q1N4</accession>
<dbReference type="InterPro" id="IPR005162">
    <property type="entry name" value="Retrotrans_gag_dom"/>
</dbReference>
<evidence type="ECO:0000313" key="6">
    <source>
        <dbReference type="Proteomes" id="UP000054248"/>
    </source>
</evidence>
<evidence type="ECO:0008006" key="7">
    <source>
        <dbReference type="Google" id="ProtNLM"/>
    </source>
</evidence>
<dbReference type="OrthoDB" id="3066517at2759"/>
<feature type="domain" description="Retrotransposon gag" evidence="4">
    <location>
        <begin position="1"/>
        <end position="62"/>
    </location>
</feature>
<feature type="region of interest" description="Disordered" evidence="2">
    <location>
        <begin position="64"/>
        <end position="134"/>
    </location>
</feature>
<dbReference type="Proteomes" id="UP000054248">
    <property type="component" value="Unassembled WGS sequence"/>
</dbReference>
<keyword evidence="6" id="KW-1185">Reference proteome</keyword>
<reference evidence="5 6" key="1">
    <citation type="submission" date="2014-04" db="EMBL/GenBank/DDBJ databases">
        <authorList>
            <consortium name="DOE Joint Genome Institute"/>
            <person name="Kuo A."/>
            <person name="Girlanda M."/>
            <person name="Perotto S."/>
            <person name="Kohler A."/>
            <person name="Nagy L.G."/>
            <person name="Floudas D."/>
            <person name="Copeland A."/>
            <person name="Barry K.W."/>
            <person name="Cichocki N."/>
            <person name="Veneault-Fourrey C."/>
            <person name="LaButti K."/>
            <person name="Lindquist E.A."/>
            <person name="Lipzen A."/>
            <person name="Lundell T."/>
            <person name="Morin E."/>
            <person name="Murat C."/>
            <person name="Sun H."/>
            <person name="Tunlid A."/>
            <person name="Henrissat B."/>
            <person name="Grigoriev I.V."/>
            <person name="Hibbett D.S."/>
            <person name="Martin F."/>
            <person name="Nordberg H.P."/>
            <person name="Cantor M.N."/>
            <person name="Hua S.X."/>
        </authorList>
    </citation>
    <scope>NUCLEOTIDE SEQUENCE [LARGE SCALE GENOMIC DNA]</scope>
    <source>
        <strain evidence="5 6">MUT 4182</strain>
    </source>
</reference>
<feature type="domain" description="CCHC-type" evidence="3">
    <location>
        <begin position="121"/>
        <end position="134"/>
    </location>
</feature>
<evidence type="ECO:0000259" key="3">
    <source>
        <dbReference type="Pfam" id="PF00098"/>
    </source>
</evidence>
<organism evidence="5 6">
    <name type="scientific">Tulasnella calospora MUT 4182</name>
    <dbReference type="NCBI Taxonomy" id="1051891"/>
    <lineage>
        <taxon>Eukaryota</taxon>
        <taxon>Fungi</taxon>
        <taxon>Dikarya</taxon>
        <taxon>Basidiomycota</taxon>
        <taxon>Agaricomycotina</taxon>
        <taxon>Agaricomycetes</taxon>
        <taxon>Cantharellales</taxon>
        <taxon>Tulasnellaceae</taxon>
        <taxon>Tulasnella</taxon>
    </lineage>
</organism>
<evidence type="ECO:0000313" key="5">
    <source>
        <dbReference type="EMBL" id="KIO16516.1"/>
    </source>
</evidence>
<proteinExistence type="predicted"/>
<dbReference type="InterPro" id="IPR036875">
    <property type="entry name" value="Znf_CCHC_sf"/>
</dbReference>
<dbReference type="STRING" id="1051891.A0A0C3Q1N4"/>
<dbReference type="Pfam" id="PF00098">
    <property type="entry name" value="zf-CCHC"/>
    <property type="match status" value="1"/>
</dbReference>
<evidence type="ECO:0000256" key="1">
    <source>
        <dbReference type="ARBA" id="ARBA00022664"/>
    </source>
</evidence>
<dbReference type="GO" id="GO:0003676">
    <property type="term" value="F:nucleic acid binding"/>
    <property type="evidence" value="ECO:0007669"/>
    <property type="project" value="InterPro"/>
</dbReference>